<proteinExistence type="predicted"/>
<gene>
    <name evidence="6" type="ORF">SEMRO_831_G208370.1</name>
</gene>
<dbReference type="SUPFAM" id="SSF103481">
    <property type="entry name" value="Multidrug resistance efflux transporter EmrE"/>
    <property type="match status" value="1"/>
</dbReference>
<dbReference type="OrthoDB" id="65622at2759"/>
<organism evidence="6 7">
    <name type="scientific">Seminavis robusta</name>
    <dbReference type="NCBI Taxonomy" id="568900"/>
    <lineage>
        <taxon>Eukaryota</taxon>
        <taxon>Sar</taxon>
        <taxon>Stramenopiles</taxon>
        <taxon>Ochrophyta</taxon>
        <taxon>Bacillariophyta</taxon>
        <taxon>Bacillariophyceae</taxon>
        <taxon>Bacillariophycidae</taxon>
        <taxon>Naviculales</taxon>
        <taxon>Naviculaceae</taxon>
        <taxon>Seminavis</taxon>
    </lineage>
</organism>
<dbReference type="PANTHER" id="PTHR36116:SF1">
    <property type="entry name" value="UPF0060 MEMBRANE PROTEIN YNFA"/>
    <property type="match status" value="1"/>
</dbReference>
<keyword evidence="3 5" id="KW-1133">Transmembrane helix</keyword>
<dbReference type="InterPro" id="IPR003844">
    <property type="entry name" value="UPF0060"/>
</dbReference>
<dbReference type="InterPro" id="IPR037185">
    <property type="entry name" value="EmrE-like"/>
</dbReference>
<dbReference type="PANTHER" id="PTHR36116">
    <property type="entry name" value="UPF0060 MEMBRANE PROTEIN YNFA"/>
    <property type="match status" value="1"/>
</dbReference>
<evidence type="ECO:0000256" key="3">
    <source>
        <dbReference type="ARBA" id="ARBA00022989"/>
    </source>
</evidence>
<dbReference type="Proteomes" id="UP001153069">
    <property type="component" value="Unassembled WGS sequence"/>
</dbReference>
<feature type="transmembrane region" description="Helical" evidence="5">
    <location>
        <begin position="111"/>
        <end position="130"/>
    </location>
</feature>
<keyword evidence="1" id="KW-1003">Cell membrane</keyword>
<evidence type="ECO:0000313" key="6">
    <source>
        <dbReference type="EMBL" id="CAB9517106.1"/>
    </source>
</evidence>
<evidence type="ECO:0000256" key="5">
    <source>
        <dbReference type="SAM" id="Phobius"/>
    </source>
</evidence>
<dbReference type="EMBL" id="CAICTM010000830">
    <property type="protein sequence ID" value="CAB9517106.1"/>
    <property type="molecule type" value="Genomic_DNA"/>
</dbReference>
<feature type="transmembrane region" description="Helical" evidence="5">
    <location>
        <begin position="83"/>
        <end position="99"/>
    </location>
</feature>
<accession>A0A9N8HKE0</accession>
<feature type="transmembrane region" description="Helical" evidence="5">
    <location>
        <begin position="137"/>
        <end position="156"/>
    </location>
</feature>
<keyword evidence="4 5" id="KW-0472">Membrane</keyword>
<dbReference type="Pfam" id="PF02694">
    <property type="entry name" value="UPF0060"/>
    <property type="match status" value="1"/>
</dbReference>
<protein>
    <submittedName>
        <fullName evidence="6">UPF0060 membrane protein</fullName>
    </submittedName>
</protein>
<keyword evidence="2 5" id="KW-0812">Transmembrane</keyword>
<comment type="caution">
    <text evidence="6">The sequence shown here is derived from an EMBL/GenBank/DDBJ whole genome shotgun (WGS) entry which is preliminary data.</text>
</comment>
<evidence type="ECO:0000256" key="4">
    <source>
        <dbReference type="ARBA" id="ARBA00023136"/>
    </source>
</evidence>
<reference evidence="6" key="1">
    <citation type="submission" date="2020-06" db="EMBL/GenBank/DDBJ databases">
        <authorList>
            <consortium name="Plant Systems Biology data submission"/>
        </authorList>
    </citation>
    <scope>NUCLEOTIDE SEQUENCE</scope>
    <source>
        <strain evidence="6">D6</strain>
    </source>
</reference>
<dbReference type="GO" id="GO:0005886">
    <property type="term" value="C:plasma membrane"/>
    <property type="evidence" value="ECO:0007669"/>
    <property type="project" value="TreeGrafter"/>
</dbReference>
<keyword evidence="7" id="KW-1185">Reference proteome</keyword>
<name>A0A9N8HKE0_9STRA</name>
<dbReference type="AlphaFoldDB" id="A0A9N8HKE0"/>
<feature type="transmembrane region" description="Helical" evidence="5">
    <location>
        <begin position="50"/>
        <end position="71"/>
    </location>
</feature>
<evidence type="ECO:0000313" key="7">
    <source>
        <dbReference type="Proteomes" id="UP001153069"/>
    </source>
</evidence>
<sequence>MHALQQGSLGGYRFQMEGTGDNTTDGTPQDVDGDNGDTFQWTPVAVVQSVAVFCAAGVCEILGGWLVWVAVRGQGGKGNRKPWWYAVLGSLLLITYGFVPCLQPTDSFGRIYAAYGGFFIVLSFLFGWALDGDRPDLGDIVGGIISLVGVCVIMFWPRA</sequence>
<evidence type="ECO:0000256" key="1">
    <source>
        <dbReference type="ARBA" id="ARBA00022475"/>
    </source>
</evidence>
<evidence type="ECO:0000256" key="2">
    <source>
        <dbReference type="ARBA" id="ARBA00022692"/>
    </source>
</evidence>